<dbReference type="Proteomes" id="UP000492821">
    <property type="component" value="Unassembled WGS sequence"/>
</dbReference>
<dbReference type="WBParaSite" id="Pan_g15533.t1">
    <property type="protein sequence ID" value="Pan_g15533.t1"/>
    <property type="gene ID" value="Pan_g15533"/>
</dbReference>
<evidence type="ECO:0000313" key="2">
    <source>
        <dbReference type="Proteomes" id="UP000492821"/>
    </source>
</evidence>
<protein>
    <submittedName>
        <fullName evidence="3">Uncharacterized protein</fullName>
    </submittedName>
</protein>
<accession>A0A7E4V1P0</accession>
<name>A0A7E4V1P0_PANRE</name>
<sequence length="193" mass="21373">MRTSFRSMAAVHGGLHERRTHNHRLARRDGTTRNSAGLTGHLFDRRELLPTPTCIYVGCEIRSIFGMHFDRSPGSYVKLAKATIITSTCCIASGNESGLTEDRKMSLEMGFMIGELGVEALEAVNQGGIGSDMDTDMETTFVSRHKTIHVDTSSKISIKCEFEPKSIKTQTRKTSQKQHIQLNNAPEPPPPLD</sequence>
<dbReference type="AlphaFoldDB" id="A0A7E4V1P0"/>
<evidence type="ECO:0000256" key="1">
    <source>
        <dbReference type="SAM" id="MobiDB-lite"/>
    </source>
</evidence>
<proteinExistence type="predicted"/>
<evidence type="ECO:0000313" key="3">
    <source>
        <dbReference type="WBParaSite" id="Pan_g15533.t1"/>
    </source>
</evidence>
<organism evidence="2 3">
    <name type="scientific">Panagrellus redivivus</name>
    <name type="common">Microworm</name>
    <dbReference type="NCBI Taxonomy" id="6233"/>
    <lineage>
        <taxon>Eukaryota</taxon>
        <taxon>Metazoa</taxon>
        <taxon>Ecdysozoa</taxon>
        <taxon>Nematoda</taxon>
        <taxon>Chromadorea</taxon>
        <taxon>Rhabditida</taxon>
        <taxon>Tylenchina</taxon>
        <taxon>Panagrolaimomorpha</taxon>
        <taxon>Panagrolaimoidea</taxon>
        <taxon>Panagrolaimidae</taxon>
        <taxon>Panagrellus</taxon>
    </lineage>
</organism>
<reference evidence="2" key="1">
    <citation type="journal article" date="2013" name="Genetics">
        <title>The draft genome and transcriptome of Panagrellus redivivus are shaped by the harsh demands of a free-living lifestyle.</title>
        <authorList>
            <person name="Srinivasan J."/>
            <person name="Dillman A.R."/>
            <person name="Macchietto M.G."/>
            <person name="Heikkinen L."/>
            <person name="Lakso M."/>
            <person name="Fracchia K.M."/>
            <person name="Antoshechkin I."/>
            <person name="Mortazavi A."/>
            <person name="Wong G."/>
            <person name="Sternberg P.W."/>
        </authorList>
    </citation>
    <scope>NUCLEOTIDE SEQUENCE [LARGE SCALE GENOMIC DNA]</scope>
    <source>
        <strain evidence="2">MT8872</strain>
    </source>
</reference>
<reference evidence="3" key="2">
    <citation type="submission" date="2020-10" db="UniProtKB">
        <authorList>
            <consortium name="WormBaseParasite"/>
        </authorList>
    </citation>
    <scope>IDENTIFICATION</scope>
</reference>
<keyword evidence="2" id="KW-1185">Reference proteome</keyword>
<feature type="region of interest" description="Disordered" evidence="1">
    <location>
        <begin position="167"/>
        <end position="193"/>
    </location>
</feature>